<gene>
    <name evidence="2" type="ORF">NliqN6_4604</name>
</gene>
<evidence type="ECO:0000313" key="3">
    <source>
        <dbReference type="Proteomes" id="UP000620104"/>
    </source>
</evidence>
<organism evidence="2 3">
    <name type="scientific">Naganishia liquefaciens</name>
    <dbReference type="NCBI Taxonomy" id="104408"/>
    <lineage>
        <taxon>Eukaryota</taxon>
        <taxon>Fungi</taxon>
        <taxon>Dikarya</taxon>
        <taxon>Basidiomycota</taxon>
        <taxon>Agaricomycotina</taxon>
        <taxon>Tremellomycetes</taxon>
        <taxon>Filobasidiales</taxon>
        <taxon>Filobasidiaceae</taxon>
        <taxon>Naganishia</taxon>
    </lineage>
</organism>
<feature type="region of interest" description="Disordered" evidence="1">
    <location>
        <begin position="584"/>
        <end position="607"/>
    </location>
</feature>
<dbReference type="AlphaFoldDB" id="A0A8H3TW37"/>
<accession>A0A8H3TW37</accession>
<evidence type="ECO:0000256" key="1">
    <source>
        <dbReference type="SAM" id="MobiDB-lite"/>
    </source>
</evidence>
<feature type="compositionally biased region" description="Polar residues" evidence="1">
    <location>
        <begin position="207"/>
        <end position="216"/>
    </location>
</feature>
<evidence type="ECO:0000313" key="2">
    <source>
        <dbReference type="EMBL" id="GHJ88202.1"/>
    </source>
</evidence>
<dbReference type="Proteomes" id="UP000620104">
    <property type="component" value="Unassembled WGS sequence"/>
</dbReference>
<keyword evidence="3" id="KW-1185">Reference proteome</keyword>
<feature type="compositionally biased region" description="Low complexity" evidence="1">
    <location>
        <begin position="182"/>
        <end position="206"/>
    </location>
</feature>
<dbReference type="OrthoDB" id="5348546at2759"/>
<reference evidence="2" key="1">
    <citation type="submission" date="2020-07" db="EMBL/GenBank/DDBJ databases">
        <title>Draft Genome Sequence of a Deep-Sea Yeast, Naganishia (Cryptococcus) liquefaciens strain N6.</title>
        <authorList>
            <person name="Han Y.W."/>
            <person name="Kajitani R."/>
            <person name="Morimoto H."/>
            <person name="Parhat M."/>
            <person name="Tsubouchi H."/>
            <person name="Bakenova O."/>
            <person name="Ogata M."/>
            <person name="Argunhan B."/>
            <person name="Aoki R."/>
            <person name="Kajiwara S."/>
            <person name="Itoh T."/>
            <person name="Iwasaki H."/>
        </authorList>
    </citation>
    <scope>NUCLEOTIDE SEQUENCE</scope>
    <source>
        <strain evidence="2">N6</strain>
    </source>
</reference>
<proteinExistence type="predicted"/>
<feature type="region of interest" description="Disordered" evidence="1">
    <location>
        <begin position="29"/>
        <end position="104"/>
    </location>
</feature>
<feature type="compositionally biased region" description="Basic and acidic residues" evidence="1">
    <location>
        <begin position="443"/>
        <end position="461"/>
    </location>
</feature>
<comment type="caution">
    <text evidence="2">The sequence shown here is derived from an EMBL/GenBank/DDBJ whole genome shotgun (WGS) entry which is preliminary data.</text>
</comment>
<name>A0A8H3TW37_9TREE</name>
<protein>
    <submittedName>
        <fullName evidence="2">Uncharacterized protein</fullName>
    </submittedName>
</protein>
<dbReference type="EMBL" id="BLZA01000030">
    <property type="protein sequence ID" value="GHJ88202.1"/>
    <property type="molecule type" value="Genomic_DNA"/>
</dbReference>
<sequence length="607" mass="65848">MGVFPEHQGRSKIIAPKQPPMRKILGAITHQPTTATLIPREGKKAKSPMTPVYKKRQPSSSPNGGFFSHPAFKNRASPVPPKRRKEGASPRIKSALIGGPRKRVEEREKACKKALRKERIIVSDDEPLGIASSSGAHPSSDVHDAFTDAPVRQIKFADVVDTLPPSSPPVLAQDQDDMVSMMDLSSSPRMPLHSSSSPTQSHPASTINHQASSSLHTPPRHQKPRISARTLLPTDALPALKITYDGTYPLVLGRSRRLAPELNDTSEIVPVSTTLAADTAQHLLRGLAKDAKLAPLPRTASHASRAHVLVQVVPASAAAEEQIQINVLGQNGCKIRRVPCERAERFAAGGVARFCRSRDSETLKVEVDMYSCRAIIDWLPAEQDPIPVPSTIEDDLAALVQTPPPAIPRRAAPAIPVETPSPVRSIHSQMTYDNPSDDDDAEDQRGLDASPSREVKKERLDAAEAKTPFATPVAAVIEATPLPPQDIDLKALVATSLVFSGTSAISAPDLVKSILDSQPSMKTHGRESVWAIWVNDTLDSHPMFGRVDRKGKDASGKPLLPLFHYVPTEDYDRERAAELGGLMRPLRGTQRGGGKAIDWRPVGGRRR</sequence>
<feature type="region of interest" description="Disordered" evidence="1">
    <location>
        <begin position="1"/>
        <end position="20"/>
    </location>
</feature>
<feature type="region of interest" description="Disordered" evidence="1">
    <location>
        <begin position="407"/>
        <end position="461"/>
    </location>
</feature>
<feature type="region of interest" description="Disordered" evidence="1">
    <location>
        <begin position="182"/>
        <end position="227"/>
    </location>
</feature>